<dbReference type="GO" id="GO:0005576">
    <property type="term" value="C:extracellular region"/>
    <property type="evidence" value="ECO:0007669"/>
    <property type="project" value="UniProtKB-SubCell"/>
</dbReference>
<dbReference type="InterPro" id="IPR050525">
    <property type="entry name" value="ECM_Assembly_Org"/>
</dbReference>
<feature type="domain" description="VWFA" evidence="9">
    <location>
        <begin position="222"/>
        <end position="391"/>
    </location>
</feature>
<evidence type="ECO:0000256" key="1">
    <source>
        <dbReference type="ARBA" id="ARBA00004498"/>
    </source>
</evidence>
<name>D2H1G1_AILME</name>
<dbReference type="FunFam" id="3.40.50.410:FF:000004">
    <property type="entry name" value="collagen alpha-6(VI) chain"/>
    <property type="match status" value="2"/>
</dbReference>
<accession>D2H1G1</accession>
<keyword evidence="3" id="KW-0272">Extracellular matrix</keyword>
<dbReference type="InterPro" id="IPR002035">
    <property type="entry name" value="VWF_A"/>
</dbReference>
<evidence type="ECO:0000256" key="4">
    <source>
        <dbReference type="ARBA" id="ARBA00022729"/>
    </source>
</evidence>
<keyword evidence="6" id="KW-0176">Collagen</keyword>
<protein>
    <recommendedName>
        <fullName evidence="9">VWFA domain-containing protein</fullName>
    </recommendedName>
</protein>
<sequence length="399" mass="44983">PTDLVFLIEEFSWDRQSNFQQVVNFLKSTVSSLNVHPDGVRIGLVFYSEEPRLEFSLDAFQNPASILEYLDRLTYRRRSGRTKTGAALDFLRNEVFIEERGSRSKHGVQQMAVVITEGFSQDQLSKSASLLRRAGVTIYAVGTHLASESKDLENIASYPPWKHVISLESFLQLSVVGNKIKNQLCPETLDRSVSISGMDQAPQEVNVLFSLLSPACKNRQADIIFLMDGSESISPEDFEKMKGFVKRMVNQADISTDEIQIGLLQFSSTPQEEFRLDQYSSKVDIHRAITNVQQMNDGTRTGKALNFTRPFFDSSRGGRPNVQQYLIVITDGVAQDDVVMPAKALRDRNIVIFAIGVGEAKNAQLLQITDDPQKVYYEENFESLQNLEKKILLKVCIPQ</sequence>
<evidence type="ECO:0000256" key="7">
    <source>
        <dbReference type="ARBA" id="ARBA00023180"/>
    </source>
</evidence>
<keyword evidence="8" id="KW-0379">Hydroxylation</keyword>
<feature type="domain" description="VWFA" evidence="9">
    <location>
        <begin position="3"/>
        <end position="180"/>
    </location>
</feature>
<evidence type="ECO:0000259" key="9">
    <source>
        <dbReference type="PROSITE" id="PS50234"/>
    </source>
</evidence>
<dbReference type="Gene3D" id="3.40.50.410">
    <property type="entry name" value="von Willebrand factor, type A domain"/>
    <property type="match status" value="2"/>
</dbReference>
<dbReference type="EMBL" id="GL192426">
    <property type="protein sequence ID" value="EFB21457.1"/>
    <property type="molecule type" value="Genomic_DNA"/>
</dbReference>
<gene>
    <name evidence="10" type="ORF">PANDA_003362</name>
</gene>
<keyword evidence="4" id="KW-0732">Signal</keyword>
<keyword evidence="2" id="KW-0964">Secreted</keyword>
<keyword evidence="7" id="KW-0325">Glycoprotein</keyword>
<dbReference type="PRINTS" id="PR00453">
    <property type="entry name" value="VWFADOMAIN"/>
</dbReference>
<keyword evidence="5" id="KW-0677">Repeat</keyword>
<reference evidence="10" key="1">
    <citation type="journal article" date="2010" name="Nature">
        <title>The sequence and de novo assembly of the giant panda genome.</title>
        <authorList>
            <person name="Li R."/>
            <person name="Fan W."/>
            <person name="Tian G."/>
            <person name="Zhu H."/>
            <person name="He L."/>
            <person name="Cai J."/>
            <person name="Huang Q."/>
            <person name="Cai Q."/>
            <person name="Li B."/>
            <person name="Bai Y."/>
            <person name="Zhang Z."/>
            <person name="Zhang Y."/>
            <person name="Wang W."/>
            <person name="Li J."/>
            <person name="Wei F."/>
            <person name="Li H."/>
            <person name="Jian M."/>
            <person name="Li J."/>
            <person name="Zhang Z."/>
            <person name="Nielsen R."/>
            <person name="Li D."/>
            <person name="Gu W."/>
            <person name="Yang Z."/>
            <person name="Xuan Z."/>
            <person name="Ryder O.A."/>
            <person name="Leung F.C."/>
            <person name="Zhou Y."/>
            <person name="Cao J."/>
            <person name="Sun X."/>
            <person name="Fu Y."/>
            <person name="Fang X."/>
            <person name="Guo X."/>
            <person name="Wang B."/>
            <person name="Hou R."/>
            <person name="Shen F."/>
            <person name="Mu B."/>
            <person name="Ni P."/>
            <person name="Lin R."/>
            <person name="Qian W."/>
            <person name="Wang G."/>
            <person name="Yu C."/>
            <person name="Nie W."/>
            <person name="Wang J."/>
            <person name="Wu Z."/>
            <person name="Liang H."/>
            <person name="Min J."/>
            <person name="Wu Q."/>
            <person name="Cheng S."/>
            <person name="Ruan J."/>
            <person name="Wang M."/>
            <person name="Shi Z."/>
            <person name="Wen M."/>
            <person name="Liu B."/>
            <person name="Ren X."/>
            <person name="Zheng H."/>
            <person name="Dong D."/>
            <person name="Cook K."/>
            <person name="Shan G."/>
            <person name="Zhang H."/>
            <person name="Kosiol C."/>
            <person name="Xie X."/>
            <person name="Lu Z."/>
            <person name="Zheng H."/>
            <person name="Li Y."/>
            <person name="Steiner C.C."/>
            <person name="Lam T.T."/>
            <person name="Lin S."/>
            <person name="Zhang Q."/>
            <person name="Li G."/>
            <person name="Tian J."/>
            <person name="Gong T."/>
            <person name="Liu H."/>
            <person name="Zhang D."/>
            <person name="Fang L."/>
            <person name="Ye C."/>
            <person name="Zhang J."/>
            <person name="Hu W."/>
            <person name="Xu A."/>
            <person name="Ren Y."/>
            <person name="Zhang G."/>
            <person name="Bruford M.W."/>
            <person name="Li Q."/>
            <person name="Ma L."/>
            <person name="Guo Y."/>
            <person name="An N."/>
            <person name="Hu Y."/>
            <person name="Zheng Y."/>
            <person name="Shi Y."/>
            <person name="Li Z."/>
            <person name="Liu Q."/>
            <person name="Chen Y."/>
            <person name="Zhao J."/>
            <person name="Qu N."/>
            <person name="Zhao S."/>
            <person name="Tian F."/>
            <person name="Wang X."/>
            <person name="Wang H."/>
            <person name="Xu L."/>
            <person name="Liu X."/>
            <person name="Vinar T."/>
            <person name="Wang Y."/>
            <person name="Lam T.W."/>
            <person name="Yiu S.M."/>
            <person name="Liu S."/>
            <person name="Zhang H."/>
            <person name="Li D."/>
            <person name="Huang Y."/>
            <person name="Wang X."/>
            <person name="Yang G."/>
            <person name="Jiang Z."/>
            <person name="Wang J."/>
            <person name="Qin N."/>
            <person name="Li L."/>
            <person name="Li J."/>
            <person name="Bolund L."/>
            <person name="Kristiansen K."/>
            <person name="Wong G.K."/>
            <person name="Olson M."/>
            <person name="Zhang X."/>
            <person name="Li S."/>
            <person name="Yang H."/>
            <person name="Wang J."/>
            <person name="Wang J."/>
        </authorList>
    </citation>
    <scope>NUCLEOTIDE SEQUENCE [LARGE SCALE GENOMIC DNA]</scope>
</reference>
<evidence type="ECO:0000313" key="10">
    <source>
        <dbReference type="EMBL" id="EFB21457.1"/>
    </source>
</evidence>
<evidence type="ECO:0000256" key="2">
    <source>
        <dbReference type="ARBA" id="ARBA00022525"/>
    </source>
</evidence>
<dbReference type="InParanoid" id="D2H1G1"/>
<evidence type="ECO:0000256" key="8">
    <source>
        <dbReference type="ARBA" id="ARBA00023278"/>
    </source>
</evidence>
<evidence type="ECO:0000256" key="5">
    <source>
        <dbReference type="ARBA" id="ARBA00022737"/>
    </source>
</evidence>
<evidence type="ECO:0000256" key="3">
    <source>
        <dbReference type="ARBA" id="ARBA00022530"/>
    </source>
</evidence>
<comment type="subcellular location">
    <subcellularLocation>
        <location evidence="1">Secreted</location>
        <location evidence="1">Extracellular space</location>
        <location evidence="1">Extracellular matrix</location>
    </subcellularLocation>
</comment>
<dbReference type="PANTHER" id="PTHR24020">
    <property type="entry name" value="COLLAGEN ALPHA"/>
    <property type="match status" value="1"/>
</dbReference>
<feature type="non-terminal residue" evidence="10">
    <location>
        <position position="1"/>
    </location>
</feature>
<dbReference type="PROSITE" id="PS50234">
    <property type="entry name" value="VWFA"/>
    <property type="match status" value="2"/>
</dbReference>
<dbReference type="SMART" id="SM00327">
    <property type="entry name" value="VWA"/>
    <property type="match status" value="2"/>
</dbReference>
<dbReference type="AlphaFoldDB" id="D2H1G1"/>
<dbReference type="CDD" id="cd01472">
    <property type="entry name" value="vWA_collagen"/>
    <property type="match status" value="2"/>
</dbReference>
<feature type="non-terminal residue" evidence="10">
    <location>
        <position position="399"/>
    </location>
</feature>
<dbReference type="Pfam" id="PF00092">
    <property type="entry name" value="VWA"/>
    <property type="match status" value="2"/>
</dbReference>
<dbReference type="PANTHER" id="PTHR24020:SF90">
    <property type="entry name" value="COLLAGEN ALPHA-1(XXI) CHAIN"/>
    <property type="match status" value="1"/>
</dbReference>
<organism evidence="10">
    <name type="scientific">Ailuropoda melanoleuca</name>
    <name type="common">Giant panda</name>
    <dbReference type="NCBI Taxonomy" id="9646"/>
    <lineage>
        <taxon>Eukaryota</taxon>
        <taxon>Metazoa</taxon>
        <taxon>Chordata</taxon>
        <taxon>Craniata</taxon>
        <taxon>Vertebrata</taxon>
        <taxon>Euteleostomi</taxon>
        <taxon>Mammalia</taxon>
        <taxon>Eutheria</taxon>
        <taxon>Laurasiatheria</taxon>
        <taxon>Carnivora</taxon>
        <taxon>Caniformia</taxon>
        <taxon>Ursidae</taxon>
        <taxon>Ailuropoda</taxon>
    </lineage>
</organism>
<dbReference type="InterPro" id="IPR036465">
    <property type="entry name" value="vWFA_dom_sf"/>
</dbReference>
<dbReference type="SUPFAM" id="SSF53300">
    <property type="entry name" value="vWA-like"/>
    <property type="match status" value="2"/>
</dbReference>
<proteinExistence type="predicted"/>
<evidence type="ECO:0000256" key="6">
    <source>
        <dbReference type="ARBA" id="ARBA00023119"/>
    </source>
</evidence>